<dbReference type="AlphaFoldDB" id="A0A1G6XTG9"/>
<dbReference type="EMBL" id="FMYQ01000026">
    <property type="protein sequence ID" value="SDD81494.1"/>
    <property type="molecule type" value="Genomic_DNA"/>
</dbReference>
<dbReference type="Proteomes" id="UP000198908">
    <property type="component" value="Unassembled WGS sequence"/>
</dbReference>
<dbReference type="OrthoDB" id="9775333at2"/>
<accession>A0A1G6XTG9</accession>
<organism evidence="1 2">
    <name type="scientific">Paraburkholderia lycopersici</name>
    <dbReference type="NCBI Taxonomy" id="416944"/>
    <lineage>
        <taxon>Bacteria</taxon>
        <taxon>Pseudomonadati</taxon>
        <taxon>Pseudomonadota</taxon>
        <taxon>Betaproteobacteria</taxon>
        <taxon>Burkholderiales</taxon>
        <taxon>Burkholderiaceae</taxon>
        <taxon>Paraburkholderia</taxon>
    </lineage>
</organism>
<reference evidence="2" key="1">
    <citation type="submission" date="2016-09" db="EMBL/GenBank/DDBJ databases">
        <authorList>
            <person name="Varghese N."/>
            <person name="Submissions S."/>
        </authorList>
    </citation>
    <scope>NUCLEOTIDE SEQUENCE [LARGE SCALE GENOMIC DNA]</scope>
    <source>
        <strain evidence="2">TNe-862</strain>
    </source>
</reference>
<proteinExistence type="predicted"/>
<dbReference type="STRING" id="416944.SAMN05421548_12617"/>
<dbReference type="InterPro" id="IPR010263">
    <property type="entry name" value="T6SS_TssK"/>
</dbReference>
<dbReference type="RefSeq" id="WP_092002328.1">
    <property type="nucleotide sequence ID" value="NZ_FMYQ01000026.1"/>
</dbReference>
<evidence type="ECO:0000313" key="1">
    <source>
        <dbReference type="EMBL" id="SDD81494.1"/>
    </source>
</evidence>
<dbReference type="PANTHER" id="PTHR35566:SF1">
    <property type="entry name" value="TYPE VI SECRETION SYSTEM BASEPLATE COMPONENT TSSK1"/>
    <property type="match status" value="1"/>
</dbReference>
<gene>
    <name evidence="1" type="ORF">SAMN05421548_12617</name>
</gene>
<keyword evidence="2" id="KW-1185">Reference proteome</keyword>
<dbReference type="Pfam" id="PF05936">
    <property type="entry name" value="T6SS_VasE"/>
    <property type="match status" value="1"/>
</dbReference>
<evidence type="ECO:0000313" key="2">
    <source>
        <dbReference type="Proteomes" id="UP000198908"/>
    </source>
</evidence>
<protein>
    <submittedName>
        <fullName evidence="1">Type VI secretion system protein ImpJ</fullName>
    </submittedName>
</protein>
<sequence>MQQTHKVVWMEGMFLRPHHFQQSERHLESQIVCWGQSQNSHYWGFVDKDIDQEALRRGSVVLNAASGIFPDGTYFSFRNANDAPAPLAIEAGCADVRVVLAIPARVPGREQIAFEESPDSLARFLAVDAEVADLNAVAVGDADVKSGRLRMRLMRESELTADWTALNLIHIVERRKDNSLLVDGSHIPPMLNCHADARLAGFIADVLGLLQQRSQLLAQRLAEAGRAGVSEVVEFLMLQLVNRYYGLTHHAHHEARFHPERLFTEWLKLVAELVTFSPARAIGDDIPRYNHDDLAAAFEPLMLQLRQHLSMIIEENAVQIALTQRSHGLYVASVADPDMLTGFGFVLAVSAKVPAETVRSQFPARMKIAPVNRIRDLVQLQLPGIGLKSMPAAPREIPWHAGYTYFELEKTGDLWAQMEKAKVFALHVAGEFPDLKMEFWAVRAA</sequence>
<dbReference type="PANTHER" id="PTHR35566">
    <property type="entry name" value="BLR3599 PROTEIN"/>
    <property type="match status" value="1"/>
</dbReference>
<dbReference type="NCBIfam" id="TIGR03353">
    <property type="entry name" value="VI_chp_4"/>
    <property type="match status" value="1"/>
</dbReference>
<name>A0A1G6XTG9_9BURK</name>